<evidence type="ECO:0000313" key="12">
    <source>
        <dbReference type="Proteomes" id="UP000813462"/>
    </source>
</evidence>
<proteinExistence type="inferred from homology"/>
<accession>A0A978VAA8</accession>
<evidence type="ECO:0000256" key="9">
    <source>
        <dbReference type="ARBA" id="ARBA00023136"/>
    </source>
</evidence>
<name>A0A978VAA8_ZIZJJ</name>
<keyword evidence="8" id="KW-0503">Monooxygenase</keyword>
<feature type="signal peptide" evidence="10">
    <location>
        <begin position="1"/>
        <end position="18"/>
    </location>
</feature>
<reference evidence="11" key="1">
    <citation type="journal article" date="2021" name="Front. Plant Sci.">
        <title>Chromosome-Scale Genome Assembly for Chinese Sour Jujube and Insights Into Its Genome Evolution and Domestication Signature.</title>
        <authorList>
            <person name="Shen L.-Y."/>
            <person name="Luo H."/>
            <person name="Wang X.-L."/>
            <person name="Wang X.-M."/>
            <person name="Qiu X.-J."/>
            <person name="Liu H."/>
            <person name="Zhou S.-S."/>
            <person name="Jia K.-H."/>
            <person name="Nie S."/>
            <person name="Bao Y.-T."/>
            <person name="Zhang R.-G."/>
            <person name="Yun Q.-Z."/>
            <person name="Chai Y.-H."/>
            <person name="Lu J.-Y."/>
            <person name="Li Y."/>
            <person name="Zhao S.-W."/>
            <person name="Mao J.-F."/>
            <person name="Jia S.-G."/>
            <person name="Mao Y.-M."/>
        </authorList>
    </citation>
    <scope>NUCLEOTIDE SEQUENCE</scope>
    <source>
        <strain evidence="11">AT0</strain>
        <tissue evidence="11">Leaf</tissue>
    </source>
</reference>
<dbReference type="GO" id="GO:0004497">
    <property type="term" value="F:monooxygenase activity"/>
    <property type="evidence" value="ECO:0007669"/>
    <property type="project" value="UniProtKB-KW"/>
</dbReference>
<dbReference type="GO" id="GO:0016705">
    <property type="term" value="F:oxidoreductase activity, acting on paired donors, with incorporation or reduction of molecular oxygen"/>
    <property type="evidence" value="ECO:0007669"/>
    <property type="project" value="InterPro"/>
</dbReference>
<evidence type="ECO:0000256" key="8">
    <source>
        <dbReference type="ARBA" id="ARBA00023033"/>
    </source>
</evidence>
<evidence type="ECO:0000256" key="3">
    <source>
        <dbReference type="ARBA" id="ARBA00010617"/>
    </source>
</evidence>
<keyword evidence="7" id="KW-0408">Iron</keyword>
<comment type="caution">
    <text evidence="11">The sequence shown here is derived from an EMBL/GenBank/DDBJ whole genome shotgun (WGS) entry which is preliminary data.</text>
</comment>
<evidence type="ECO:0000313" key="11">
    <source>
        <dbReference type="EMBL" id="KAH7524843.1"/>
    </source>
</evidence>
<keyword evidence="6" id="KW-0560">Oxidoreductase</keyword>
<evidence type="ECO:0000256" key="6">
    <source>
        <dbReference type="ARBA" id="ARBA00023002"/>
    </source>
</evidence>
<keyword evidence="4" id="KW-0349">Heme</keyword>
<gene>
    <name evidence="11" type="ORF">FEM48_Zijuj06G0162000</name>
</gene>
<dbReference type="EMBL" id="JAEACU010000006">
    <property type="protein sequence ID" value="KAH7524843.1"/>
    <property type="molecule type" value="Genomic_DNA"/>
</dbReference>
<dbReference type="Gene3D" id="1.10.630.10">
    <property type="entry name" value="Cytochrome P450"/>
    <property type="match status" value="1"/>
</dbReference>
<evidence type="ECO:0000256" key="10">
    <source>
        <dbReference type="SAM" id="SignalP"/>
    </source>
</evidence>
<protein>
    <submittedName>
        <fullName evidence="11">Uncharacterized protein</fullName>
    </submittedName>
</protein>
<sequence length="106" mass="12124">MVWIWFILSLVLVFLLQPWKNNKNKKLPPGPRGFPIFGSLHLLGEFPHRDLHQLAKHYGPIMHLRLGLVPTTVVSSPQAAELFLKTHDLVFATRPSHEAAKHISYD</sequence>
<dbReference type="PANTHER" id="PTHR47943:SF2">
    <property type="entry name" value="CYTOCHROME P450"/>
    <property type="match status" value="1"/>
</dbReference>
<dbReference type="InterPro" id="IPR001128">
    <property type="entry name" value="Cyt_P450"/>
</dbReference>
<dbReference type="AlphaFoldDB" id="A0A978VAA8"/>
<feature type="chain" id="PRO_5037170585" evidence="10">
    <location>
        <begin position="19"/>
        <end position="106"/>
    </location>
</feature>
<dbReference type="GO" id="GO:0016020">
    <property type="term" value="C:membrane"/>
    <property type="evidence" value="ECO:0007669"/>
    <property type="project" value="UniProtKB-SubCell"/>
</dbReference>
<dbReference type="Proteomes" id="UP000813462">
    <property type="component" value="Unassembled WGS sequence"/>
</dbReference>
<evidence type="ECO:0000256" key="2">
    <source>
        <dbReference type="ARBA" id="ARBA00004370"/>
    </source>
</evidence>
<comment type="similarity">
    <text evidence="3">Belongs to the cytochrome P450 family.</text>
</comment>
<dbReference type="PANTHER" id="PTHR47943">
    <property type="entry name" value="CYTOCHROME P450 93A3-LIKE"/>
    <property type="match status" value="1"/>
</dbReference>
<evidence type="ECO:0000256" key="1">
    <source>
        <dbReference type="ARBA" id="ARBA00001971"/>
    </source>
</evidence>
<dbReference type="Pfam" id="PF00067">
    <property type="entry name" value="p450"/>
    <property type="match status" value="1"/>
</dbReference>
<dbReference type="InterPro" id="IPR036396">
    <property type="entry name" value="Cyt_P450_sf"/>
</dbReference>
<dbReference type="GO" id="GO:0005506">
    <property type="term" value="F:iron ion binding"/>
    <property type="evidence" value="ECO:0007669"/>
    <property type="project" value="InterPro"/>
</dbReference>
<evidence type="ECO:0000256" key="4">
    <source>
        <dbReference type="ARBA" id="ARBA00022617"/>
    </source>
</evidence>
<evidence type="ECO:0000256" key="7">
    <source>
        <dbReference type="ARBA" id="ARBA00023004"/>
    </source>
</evidence>
<dbReference type="GO" id="GO:0020037">
    <property type="term" value="F:heme binding"/>
    <property type="evidence" value="ECO:0007669"/>
    <property type="project" value="InterPro"/>
</dbReference>
<keyword evidence="10" id="KW-0732">Signal</keyword>
<organism evidence="11 12">
    <name type="scientific">Ziziphus jujuba var. spinosa</name>
    <dbReference type="NCBI Taxonomy" id="714518"/>
    <lineage>
        <taxon>Eukaryota</taxon>
        <taxon>Viridiplantae</taxon>
        <taxon>Streptophyta</taxon>
        <taxon>Embryophyta</taxon>
        <taxon>Tracheophyta</taxon>
        <taxon>Spermatophyta</taxon>
        <taxon>Magnoliopsida</taxon>
        <taxon>eudicotyledons</taxon>
        <taxon>Gunneridae</taxon>
        <taxon>Pentapetalae</taxon>
        <taxon>rosids</taxon>
        <taxon>fabids</taxon>
        <taxon>Rosales</taxon>
        <taxon>Rhamnaceae</taxon>
        <taxon>Paliureae</taxon>
        <taxon>Ziziphus</taxon>
    </lineage>
</organism>
<dbReference type="SUPFAM" id="SSF48264">
    <property type="entry name" value="Cytochrome P450"/>
    <property type="match status" value="1"/>
</dbReference>
<keyword evidence="5" id="KW-0479">Metal-binding</keyword>
<comment type="subcellular location">
    <subcellularLocation>
        <location evidence="2">Membrane</location>
    </subcellularLocation>
</comment>
<comment type="cofactor">
    <cofactor evidence="1">
        <name>heme</name>
        <dbReference type="ChEBI" id="CHEBI:30413"/>
    </cofactor>
</comment>
<keyword evidence="9" id="KW-0472">Membrane</keyword>
<evidence type="ECO:0000256" key="5">
    <source>
        <dbReference type="ARBA" id="ARBA00022723"/>
    </source>
</evidence>